<comment type="caution">
    <text evidence="1">The sequence shown here is derived from an EMBL/GenBank/DDBJ whole genome shotgun (WGS) entry which is preliminary data.</text>
</comment>
<protein>
    <submittedName>
        <fullName evidence="1">Uncharacterized protein</fullName>
    </submittedName>
</protein>
<dbReference type="Proteomes" id="UP000273405">
    <property type="component" value="Unassembled WGS sequence"/>
</dbReference>
<reference evidence="2" key="1">
    <citation type="submission" date="2018-09" db="EMBL/GenBank/DDBJ databases">
        <authorList>
            <person name="Livingstone P.G."/>
            <person name="Whitworth D.E."/>
        </authorList>
    </citation>
    <scope>NUCLEOTIDE SEQUENCE [LARGE SCALE GENOMIC DNA]</scope>
    <source>
        <strain evidence="2">CA040B</strain>
    </source>
</reference>
<accession>A0A3A8NUM9</accession>
<dbReference type="EMBL" id="RAWG01000006">
    <property type="protein sequence ID" value="RKH47763.1"/>
    <property type="molecule type" value="Genomic_DNA"/>
</dbReference>
<organism evidence="1 2">
    <name type="scientific">Corallococcus sicarius</name>
    <dbReference type="NCBI Taxonomy" id="2316726"/>
    <lineage>
        <taxon>Bacteria</taxon>
        <taxon>Pseudomonadati</taxon>
        <taxon>Myxococcota</taxon>
        <taxon>Myxococcia</taxon>
        <taxon>Myxococcales</taxon>
        <taxon>Cystobacterineae</taxon>
        <taxon>Myxococcaceae</taxon>
        <taxon>Corallococcus</taxon>
    </lineage>
</organism>
<dbReference type="AlphaFoldDB" id="A0A3A8NUM9"/>
<sequence length="163" mass="17076">MGERLVPEETSLVRRWDGNLGSGVDGQLSPPGVPVEASVTLDRVTPDDAAGRCVYRHEDGGTLTCTFDVPDRVYDDGLGVAVVTTMTTTTEKKPGRRRGLQVVVGLGQDAAGHPGAHVRGRPAAVPEPLRGEAAPGVVRCGPGGPPAPAPARLSIRIPFWRQS</sequence>
<evidence type="ECO:0000313" key="2">
    <source>
        <dbReference type="Proteomes" id="UP000273405"/>
    </source>
</evidence>
<evidence type="ECO:0000313" key="1">
    <source>
        <dbReference type="EMBL" id="RKH47763.1"/>
    </source>
</evidence>
<gene>
    <name evidence="1" type="ORF">D7X12_01730</name>
</gene>
<name>A0A3A8NUM9_9BACT</name>
<keyword evidence="2" id="KW-1185">Reference proteome</keyword>
<proteinExistence type="predicted"/>